<reference evidence="1 2" key="1">
    <citation type="submission" date="2023-08" db="EMBL/GenBank/DDBJ databases">
        <title>Implementing the SeqCode for naming new Mesorhizobium species isolated from Vachellia karroo root nodules.</title>
        <authorList>
            <person name="Van Lill M."/>
        </authorList>
    </citation>
    <scope>NUCLEOTIDE SEQUENCE [LARGE SCALE GENOMIC DNA]</scope>
    <source>
        <strain evidence="1 2">VK22B</strain>
    </source>
</reference>
<sequence length="86" mass="9323">MFLDRDQFKPAAEMRLARDKTSIRVAITDQKACEFSEAVYAWITADGKPVRIGTCGSSGASACSPIQVTSTGAWPDATAQRRNGKR</sequence>
<keyword evidence="2" id="KW-1185">Reference proteome</keyword>
<gene>
    <name evidence="1" type="ORF">RFN29_26245</name>
</gene>
<proteinExistence type="predicted"/>
<protein>
    <submittedName>
        <fullName evidence="1">Uncharacterized protein</fullName>
    </submittedName>
</protein>
<evidence type="ECO:0000313" key="1">
    <source>
        <dbReference type="EMBL" id="MDX8495064.1"/>
    </source>
</evidence>
<dbReference type="EMBL" id="JAVIJC010000033">
    <property type="protein sequence ID" value="MDX8495064.1"/>
    <property type="molecule type" value="Genomic_DNA"/>
</dbReference>
<organism evidence="1 2">
    <name type="scientific">Mesorhizobium captivum</name>
    <dbReference type="NCBI Taxonomy" id="3072319"/>
    <lineage>
        <taxon>Bacteria</taxon>
        <taxon>Pseudomonadati</taxon>
        <taxon>Pseudomonadota</taxon>
        <taxon>Alphaproteobacteria</taxon>
        <taxon>Hyphomicrobiales</taxon>
        <taxon>Phyllobacteriaceae</taxon>
        <taxon>Mesorhizobium</taxon>
    </lineage>
</organism>
<dbReference type="Proteomes" id="UP001271249">
    <property type="component" value="Unassembled WGS sequence"/>
</dbReference>
<name>A0ABU4Z711_9HYPH</name>
<accession>A0ABU4Z711</accession>
<dbReference type="RefSeq" id="WP_320228855.1">
    <property type="nucleotide sequence ID" value="NZ_JAVIJB010000007.1"/>
</dbReference>
<evidence type="ECO:0000313" key="2">
    <source>
        <dbReference type="Proteomes" id="UP001271249"/>
    </source>
</evidence>
<comment type="caution">
    <text evidence="1">The sequence shown here is derived from an EMBL/GenBank/DDBJ whole genome shotgun (WGS) entry which is preliminary data.</text>
</comment>